<evidence type="ECO:0000256" key="1">
    <source>
        <dbReference type="ARBA" id="ARBA00000971"/>
    </source>
</evidence>
<dbReference type="InterPro" id="IPR002130">
    <property type="entry name" value="Cyclophilin-type_PPIase_dom"/>
</dbReference>
<dbReference type="GO" id="GO:0003755">
    <property type="term" value="F:peptidyl-prolyl cis-trans isomerase activity"/>
    <property type="evidence" value="ECO:0007669"/>
    <property type="project" value="UniProtKB-UniRule"/>
</dbReference>
<comment type="catalytic activity">
    <reaction evidence="1 3">
        <text>[protein]-peptidylproline (omega=180) = [protein]-peptidylproline (omega=0)</text>
        <dbReference type="Rhea" id="RHEA:16237"/>
        <dbReference type="Rhea" id="RHEA-COMP:10747"/>
        <dbReference type="Rhea" id="RHEA-COMP:10748"/>
        <dbReference type="ChEBI" id="CHEBI:83833"/>
        <dbReference type="ChEBI" id="CHEBI:83834"/>
        <dbReference type="EC" id="5.2.1.8"/>
    </reaction>
</comment>
<keyword evidence="2" id="KW-0143">Chaperone</keyword>
<dbReference type="SUPFAM" id="SSF50891">
    <property type="entry name" value="Cyclophilin-like"/>
    <property type="match status" value="1"/>
</dbReference>
<feature type="non-terminal residue" evidence="5">
    <location>
        <position position="1"/>
    </location>
</feature>
<evidence type="ECO:0000259" key="4">
    <source>
        <dbReference type="PROSITE" id="PS50072"/>
    </source>
</evidence>
<comment type="function">
    <text evidence="3">PPIases accelerate the folding of proteins. It catalyzes the cis-trans isomerization of proline imidic peptide bonds in oligopeptides.</text>
</comment>
<proteinExistence type="inferred from homology"/>
<keyword evidence="6" id="KW-1185">Reference proteome</keyword>
<dbReference type="PROSITE" id="PS50072">
    <property type="entry name" value="CSA_PPIASE_2"/>
    <property type="match status" value="1"/>
</dbReference>
<dbReference type="Proteomes" id="UP000035740">
    <property type="component" value="Unassembled WGS sequence"/>
</dbReference>
<dbReference type="OrthoDB" id="271386at2759"/>
<protein>
    <recommendedName>
        <fullName evidence="3">Peptidyl-prolyl cis-trans isomerase</fullName>
        <shortName evidence="3">PPIase</shortName>
        <ecNumber evidence="3">5.2.1.8</ecNumber>
    </recommendedName>
</protein>
<dbReference type="PRINTS" id="PR00153">
    <property type="entry name" value="CSAPPISMRASE"/>
</dbReference>
<reference evidence="5 6" key="1">
    <citation type="journal article" date="2014" name="Nature">
        <title>The genome of the recently domesticated crop plant sugar beet (Beta vulgaris).</title>
        <authorList>
            <person name="Dohm J.C."/>
            <person name="Minoche A.E."/>
            <person name="Holtgrawe D."/>
            <person name="Capella-Gutierrez S."/>
            <person name="Zakrzewski F."/>
            <person name="Tafer H."/>
            <person name="Rupp O."/>
            <person name="Sorensen T.R."/>
            <person name="Stracke R."/>
            <person name="Reinhardt R."/>
            <person name="Goesmann A."/>
            <person name="Kraft T."/>
            <person name="Schulz B."/>
            <person name="Stadler P.F."/>
            <person name="Schmidt T."/>
            <person name="Gabaldon T."/>
            <person name="Lehrach H."/>
            <person name="Weisshaar B."/>
            <person name="Himmelbauer H."/>
        </authorList>
    </citation>
    <scope>NUCLEOTIDE SEQUENCE [LARGE SCALE GENOMIC DNA]</scope>
    <source>
        <tissue evidence="5">Taproot</tissue>
    </source>
</reference>
<sequence length="111" mass="12158">GFPTVGSAKDARAWNGDYLNDEFSSYLIHDKRGIVAFANKGLNTNAVQFYITFDAASHLDNVSTIFGHVIDGFDTLDAIERCRCGPKNRPVNDIVIKSVTIHANPIADMEA</sequence>
<dbReference type="EC" id="5.2.1.8" evidence="3"/>
<dbReference type="PANTHER" id="PTHR45625">
    <property type="entry name" value="PEPTIDYL-PROLYL CIS-TRANS ISOMERASE-RELATED"/>
    <property type="match status" value="1"/>
</dbReference>
<organism evidence="5 6">
    <name type="scientific">Beta vulgaris subsp. vulgaris</name>
    <name type="common">Beet</name>
    <dbReference type="NCBI Taxonomy" id="3555"/>
    <lineage>
        <taxon>Eukaryota</taxon>
        <taxon>Viridiplantae</taxon>
        <taxon>Streptophyta</taxon>
        <taxon>Embryophyta</taxon>
        <taxon>Tracheophyta</taxon>
        <taxon>Spermatophyta</taxon>
        <taxon>Magnoliopsida</taxon>
        <taxon>eudicotyledons</taxon>
        <taxon>Gunneridae</taxon>
        <taxon>Pentapetalae</taxon>
        <taxon>Caryophyllales</taxon>
        <taxon>Chenopodiaceae</taxon>
        <taxon>Betoideae</taxon>
        <taxon>Beta</taxon>
    </lineage>
</organism>
<keyword evidence="3" id="KW-0697">Rotamase</keyword>
<dbReference type="Pfam" id="PF00160">
    <property type="entry name" value="Pro_isomerase"/>
    <property type="match status" value="1"/>
</dbReference>
<dbReference type="OMA" id="XHSVRGV"/>
<name>A0A0J8DTN9_BETVV</name>
<comment type="similarity">
    <text evidence="3">Belongs to the cyclophilin-type PPIase family.</text>
</comment>
<dbReference type="AlphaFoldDB" id="A0A0J8DTN9"/>
<evidence type="ECO:0000313" key="6">
    <source>
        <dbReference type="Proteomes" id="UP000035740"/>
    </source>
</evidence>
<feature type="domain" description="PPIase cyclophilin-type" evidence="4">
    <location>
        <begin position="1"/>
        <end position="101"/>
    </location>
</feature>
<evidence type="ECO:0000256" key="3">
    <source>
        <dbReference type="RuleBase" id="RU363019"/>
    </source>
</evidence>
<evidence type="ECO:0000313" key="5">
    <source>
        <dbReference type="EMBL" id="KMS94150.1"/>
    </source>
</evidence>
<keyword evidence="3" id="KW-0413">Isomerase</keyword>
<dbReference type="Gene3D" id="2.40.100.10">
    <property type="entry name" value="Cyclophilin-like"/>
    <property type="match status" value="1"/>
</dbReference>
<dbReference type="InterPro" id="IPR044666">
    <property type="entry name" value="Cyclophilin_A-like"/>
</dbReference>
<dbReference type="EMBL" id="KQ095720">
    <property type="protein sequence ID" value="KMS94150.1"/>
    <property type="molecule type" value="Genomic_DNA"/>
</dbReference>
<dbReference type="Gramene" id="KMS94150">
    <property type="protein sequence ID" value="KMS94150"/>
    <property type="gene ID" value="BVRB_024300"/>
</dbReference>
<accession>A0A0J8DTN9</accession>
<gene>
    <name evidence="5" type="ORF">BVRB_024300</name>
</gene>
<dbReference type="InterPro" id="IPR029000">
    <property type="entry name" value="Cyclophilin-like_dom_sf"/>
</dbReference>
<evidence type="ECO:0000256" key="2">
    <source>
        <dbReference type="ARBA" id="ARBA00023186"/>
    </source>
</evidence>
<dbReference type="PANTHER" id="PTHR45625:SF2">
    <property type="entry name" value="PEPTIDYL-PROLYL CIS-TRANS ISOMERASE-LIKE 3"/>
    <property type="match status" value="1"/>
</dbReference>
<dbReference type="GO" id="GO:0071013">
    <property type="term" value="C:catalytic step 2 spliceosome"/>
    <property type="evidence" value="ECO:0007669"/>
    <property type="project" value="TreeGrafter"/>
</dbReference>